<dbReference type="GO" id="GO:0052621">
    <property type="term" value="F:diguanylate cyclase activity"/>
    <property type="evidence" value="ECO:0007669"/>
    <property type="project" value="UniProtKB-EC"/>
</dbReference>
<dbReference type="InterPro" id="IPR029787">
    <property type="entry name" value="Nucleotide_cyclase"/>
</dbReference>
<dbReference type="Gene3D" id="3.30.70.270">
    <property type="match status" value="1"/>
</dbReference>
<evidence type="ECO:0000256" key="5">
    <source>
        <dbReference type="SAM" id="Phobius"/>
    </source>
</evidence>
<dbReference type="SMART" id="SM00267">
    <property type="entry name" value="GGDEF"/>
    <property type="match status" value="1"/>
</dbReference>
<evidence type="ECO:0000313" key="8">
    <source>
        <dbReference type="EMBL" id="MCI0752843.1"/>
    </source>
</evidence>
<dbReference type="EMBL" id="JALBUU010000004">
    <property type="protein sequence ID" value="MCI0752843.1"/>
    <property type="molecule type" value="Genomic_DNA"/>
</dbReference>
<dbReference type="PROSITE" id="PS50839">
    <property type="entry name" value="CHASE"/>
    <property type="match status" value="1"/>
</dbReference>
<dbReference type="CDD" id="cd01949">
    <property type="entry name" value="GGDEF"/>
    <property type="match status" value="1"/>
</dbReference>
<keyword evidence="4 5" id="KW-0472">Membrane</keyword>
<reference evidence="8 9" key="1">
    <citation type="submission" date="2022-03" db="EMBL/GenBank/DDBJ databases">
        <title>Complete genome analysis of Roseomonas KG 17.1 : a prolific producer of plant growth promoters.</title>
        <authorList>
            <person name="Saadouli I."/>
            <person name="Najjari A."/>
            <person name="Mosbah A."/>
            <person name="Ouzari H.I."/>
        </authorList>
    </citation>
    <scope>NUCLEOTIDE SEQUENCE [LARGE SCALE GENOMIC DNA]</scope>
    <source>
        <strain evidence="8 9">KG17-1</strain>
    </source>
</reference>
<keyword evidence="8" id="KW-0548">Nucleotidyltransferase</keyword>
<name>A0ABS9W1C0_9PROT</name>
<evidence type="ECO:0000256" key="4">
    <source>
        <dbReference type="ARBA" id="ARBA00023136"/>
    </source>
</evidence>
<evidence type="ECO:0000256" key="3">
    <source>
        <dbReference type="ARBA" id="ARBA00022989"/>
    </source>
</evidence>
<keyword evidence="2 5" id="KW-0812">Transmembrane</keyword>
<proteinExistence type="predicted"/>
<dbReference type="SUPFAM" id="SSF55073">
    <property type="entry name" value="Nucleotide cyclase"/>
    <property type="match status" value="1"/>
</dbReference>
<dbReference type="PANTHER" id="PTHR46663:SF2">
    <property type="entry name" value="GGDEF DOMAIN-CONTAINING PROTEIN"/>
    <property type="match status" value="1"/>
</dbReference>
<dbReference type="SMART" id="SM01079">
    <property type="entry name" value="CHASE"/>
    <property type="match status" value="1"/>
</dbReference>
<keyword evidence="3 5" id="KW-1133">Transmembrane helix</keyword>
<feature type="transmembrane region" description="Helical" evidence="5">
    <location>
        <begin position="12"/>
        <end position="34"/>
    </location>
</feature>
<evidence type="ECO:0000313" key="9">
    <source>
        <dbReference type="Proteomes" id="UP001201985"/>
    </source>
</evidence>
<accession>A0ABS9W1C0</accession>
<dbReference type="PROSITE" id="PS50887">
    <property type="entry name" value="GGDEF"/>
    <property type="match status" value="1"/>
</dbReference>
<keyword evidence="8" id="KW-0808">Transferase</keyword>
<dbReference type="InterPro" id="IPR042240">
    <property type="entry name" value="CHASE_sf"/>
</dbReference>
<evidence type="ECO:0000259" key="7">
    <source>
        <dbReference type="PROSITE" id="PS50887"/>
    </source>
</evidence>
<dbReference type="NCBIfam" id="TIGR00254">
    <property type="entry name" value="GGDEF"/>
    <property type="match status" value="1"/>
</dbReference>
<evidence type="ECO:0000256" key="1">
    <source>
        <dbReference type="ARBA" id="ARBA00004370"/>
    </source>
</evidence>
<dbReference type="Pfam" id="PF03924">
    <property type="entry name" value="CHASE"/>
    <property type="match status" value="1"/>
</dbReference>
<feature type="domain" description="CHASE" evidence="6">
    <location>
        <begin position="151"/>
        <end position="307"/>
    </location>
</feature>
<keyword evidence="9" id="KW-1185">Reference proteome</keyword>
<dbReference type="RefSeq" id="WP_241792532.1">
    <property type="nucleotide sequence ID" value="NZ_JALBUU010000004.1"/>
</dbReference>
<dbReference type="InterPro" id="IPR006189">
    <property type="entry name" value="CHASE_dom"/>
</dbReference>
<dbReference type="InterPro" id="IPR000160">
    <property type="entry name" value="GGDEF_dom"/>
</dbReference>
<evidence type="ECO:0000256" key="2">
    <source>
        <dbReference type="ARBA" id="ARBA00022692"/>
    </source>
</evidence>
<dbReference type="Gene3D" id="3.30.450.350">
    <property type="entry name" value="CHASE domain"/>
    <property type="match status" value="1"/>
</dbReference>
<comment type="subcellular location">
    <subcellularLocation>
        <location evidence="1">Membrane</location>
    </subcellularLocation>
</comment>
<dbReference type="InterPro" id="IPR043128">
    <property type="entry name" value="Rev_trsase/Diguanyl_cyclase"/>
</dbReference>
<dbReference type="EC" id="2.7.7.65" evidence="8"/>
<protein>
    <submittedName>
        <fullName evidence="8">Diguanylate cyclase</fullName>
        <ecNumber evidence="8">2.7.7.65</ecNumber>
    </submittedName>
</protein>
<gene>
    <name evidence="8" type="ORF">MON41_03585</name>
</gene>
<evidence type="ECO:0000259" key="6">
    <source>
        <dbReference type="PROSITE" id="PS50839"/>
    </source>
</evidence>
<dbReference type="Pfam" id="PF00990">
    <property type="entry name" value="GGDEF"/>
    <property type="match status" value="1"/>
</dbReference>
<organism evidence="8 9">
    <name type="scientific">Teichococcus vastitatis</name>
    <dbReference type="NCBI Taxonomy" id="2307076"/>
    <lineage>
        <taxon>Bacteria</taxon>
        <taxon>Pseudomonadati</taxon>
        <taxon>Pseudomonadota</taxon>
        <taxon>Alphaproteobacteria</taxon>
        <taxon>Acetobacterales</taxon>
        <taxon>Roseomonadaceae</taxon>
        <taxon>Roseomonas</taxon>
    </lineage>
</organism>
<sequence length="523" mass="56889">MTIASEALDRRVWLLHRAAAVMGLLGLLASLMLWHITWRSSIAEADARFRDSSQHVTRLVEERMMRVVELVAGFRGLFSVNNTVTRQQFHAQATALRLPDRVPGLQVVQYCPLVLHAARGTFEASVRDDRSLDPGGYPDFAFRPSGSRAFYLPVLYNEPMAGNEAAFGHDMAAEPSRWRSVEQARDSGEAAASAPLPLLQGETGIVIRQALYHGDTPLWTVAQRRVAFAGVVGAVLRTRDMLGTLLPETRNAYQLLIEDRGAIDGDTSQPRPVLAASGGFNAMPDAAAPADRLEQVIPVAGRIWAVVLVRPPASLAFAPAPLAALLCGCAVTATLWWLLHGLARHYESASSIAGRLAHAAQHDGLTGLPNRRLLGQRLEEAITAAERHKGGMALIFIDLDRFKPINDTLGHEAGDMVLRQVALRLSGVVRPSDTVARLGGDEFVVLLCRLPQPDLWRSVADRIGRSLDQPMSYGGQRVSVGASLGVALYPQHGTDAESLLRHADEAMYNAKRSRRAMEHAPVA</sequence>
<comment type="caution">
    <text evidence="8">The sequence shown here is derived from an EMBL/GenBank/DDBJ whole genome shotgun (WGS) entry which is preliminary data.</text>
</comment>
<feature type="domain" description="GGDEF" evidence="7">
    <location>
        <begin position="390"/>
        <end position="523"/>
    </location>
</feature>
<dbReference type="PANTHER" id="PTHR46663">
    <property type="entry name" value="DIGUANYLATE CYCLASE DGCT-RELATED"/>
    <property type="match status" value="1"/>
</dbReference>
<dbReference type="Proteomes" id="UP001201985">
    <property type="component" value="Unassembled WGS sequence"/>
</dbReference>
<dbReference type="InterPro" id="IPR052163">
    <property type="entry name" value="DGC-Regulatory_Protein"/>
</dbReference>